<organism evidence="2 3">
    <name type="scientific">Arabidopsis thaliana</name>
    <name type="common">Mouse-ear cress</name>
    <dbReference type="NCBI Taxonomy" id="3702"/>
    <lineage>
        <taxon>Eukaryota</taxon>
        <taxon>Viridiplantae</taxon>
        <taxon>Streptophyta</taxon>
        <taxon>Embryophyta</taxon>
        <taxon>Tracheophyta</taxon>
        <taxon>Spermatophyta</taxon>
        <taxon>Magnoliopsida</taxon>
        <taxon>eudicotyledons</taxon>
        <taxon>Gunneridae</taxon>
        <taxon>Pentapetalae</taxon>
        <taxon>rosids</taxon>
        <taxon>malvids</taxon>
        <taxon>Brassicales</taxon>
        <taxon>Brassicaceae</taxon>
        <taxon>Camelineae</taxon>
        <taxon>Arabidopsis</taxon>
    </lineage>
</organism>
<gene>
    <name evidence="2" type="ORF">AT9943_LOCUS4358</name>
</gene>
<proteinExistence type="predicted"/>
<dbReference type="Proteomes" id="UP000516314">
    <property type="component" value="Chromosome 1"/>
</dbReference>
<evidence type="ECO:0000313" key="2">
    <source>
        <dbReference type="EMBL" id="CAD5316018.1"/>
    </source>
</evidence>
<sequence length="95" mass="10157">MTIPTKPLIAFVFSVIFIISYVHCATTTASAPGRGGPADATGHEIAAAKPSYCFRLKACSSGVAIGCIVYCDEANYAYAQCHRSRCCCYHKNENA</sequence>
<keyword evidence="1" id="KW-0732">Signal</keyword>
<dbReference type="AlphaFoldDB" id="A0A7G2E3D1"/>
<feature type="signal peptide" evidence="1">
    <location>
        <begin position="1"/>
        <end position="24"/>
    </location>
</feature>
<reference evidence="2 3" key="1">
    <citation type="submission" date="2020-09" db="EMBL/GenBank/DDBJ databases">
        <authorList>
            <person name="Ashkenazy H."/>
        </authorList>
    </citation>
    <scope>NUCLEOTIDE SEQUENCE [LARGE SCALE GENOMIC DNA]</scope>
    <source>
        <strain evidence="3">cv. Cdm-0</strain>
    </source>
</reference>
<evidence type="ECO:0000313" key="3">
    <source>
        <dbReference type="Proteomes" id="UP000516314"/>
    </source>
</evidence>
<name>A0A7G2E3D1_ARATH</name>
<dbReference type="EMBL" id="LR881466">
    <property type="protein sequence ID" value="CAD5316018.1"/>
    <property type="molecule type" value="Genomic_DNA"/>
</dbReference>
<feature type="chain" id="PRO_5028857574" evidence="1">
    <location>
        <begin position="25"/>
        <end position="95"/>
    </location>
</feature>
<accession>A0A7G2E3D1</accession>
<evidence type="ECO:0000256" key="1">
    <source>
        <dbReference type="SAM" id="SignalP"/>
    </source>
</evidence>
<protein>
    <submittedName>
        <fullName evidence="2">(thale cress) hypothetical protein</fullName>
    </submittedName>
</protein>